<dbReference type="InterPro" id="IPR001356">
    <property type="entry name" value="HD"/>
</dbReference>
<dbReference type="Gene3D" id="1.10.10.60">
    <property type="entry name" value="Homeodomain-like"/>
    <property type="match status" value="1"/>
</dbReference>
<comment type="subcellular location">
    <subcellularLocation>
        <location evidence="1 2">Nucleus</location>
    </subcellularLocation>
</comment>
<protein>
    <recommendedName>
        <fullName evidence="4">Homeobox domain-containing protein</fullName>
    </recommendedName>
</protein>
<dbReference type="PROSITE" id="PS50071">
    <property type="entry name" value="HOMEOBOX_2"/>
    <property type="match status" value="1"/>
</dbReference>
<keyword evidence="1 2" id="KW-0371">Homeobox</keyword>
<feature type="compositionally biased region" description="Low complexity" evidence="3">
    <location>
        <begin position="14"/>
        <end position="23"/>
    </location>
</feature>
<dbReference type="Pfam" id="PF24818">
    <property type="entry name" value="PH_TRF2_HOY1"/>
    <property type="match status" value="1"/>
</dbReference>
<evidence type="ECO:0000313" key="5">
    <source>
        <dbReference type="EMBL" id="KAL0580010.1"/>
    </source>
</evidence>
<dbReference type="InterPro" id="IPR009057">
    <property type="entry name" value="Homeodomain-like_sf"/>
</dbReference>
<dbReference type="InterPro" id="IPR052631">
    <property type="entry name" value="Paired_homeobox_Bicoid"/>
</dbReference>
<keyword evidence="1 2" id="KW-0539">Nucleus</keyword>
<keyword evidence="6" id="KW-1185">Reference proteome</keyword>
<comment type="caution">
    <text evidence="5">The sequence shown here is derived from an EMBL/GenBank/DDBJ whole genome shotgun (WGS) entry which is preliminary data.</text>
</comment>
<organism evidence="5 6">
    <name type="scientific">Marasmius crinis-equi</name>
    <dbReference type="NCBI Taxonomy" id="585013"/>
    <lineage>
        <taxon>Eukaryota</taxon>
        <taxon>Fungi</taxon>
        <taxon>Dikarya</taxon>
        <taxon>Basidiomycota</taxon>
        <taxon>Agaricomycotina</taxon>
        <taxon>Agaricomycetes</taxon>
        <taxon>Agaricomycetidae</taxon>
        <taxon>Agaricales</taxon>
        <taxon>Marasmiineae</taxon>
        <taxon>Marasmiaceae</taxon>
        <taxon>Marasmius</taxon>
    </lineage>
</organism>
<keyword evidence="1 2" id="KW-0238">DNA-binding</keyword>
<evidence type="ECO:0000256" key="3">
    <source>
        <dbReference type="SAM" id="MobiDB-lite"/>
    </source>
</evidence>
<dbReference type="PANTHER" id="PTHR46255:SF3">
    <property type="entry name" value="HOMEOBOX DOMAIN-CONTAINING PROTEIN"/>
    <property type="match status" value="1"/>
</dbReference>
<reference evidence="5 6" key="1">
    <citation type="submission" date="2024-02" db="EMBL/GenBank/DDBJ databases">
        <title>A draft genome for the cacao thread blight pathogen Marasmius crinis-equi.</title>
        <authorList>
            <person name="Cohen S.P."/>
            <person name="Baruah I.K."/>
            <person name="Amoako-Attah I."/>
            <person name="Bukari Y."/>
            <person name="Meinhardt L.W."/>
            <person name="Bailey B.A."/>
        </authorList>
    </citation>
    <scope>NUCLEOTIDE SEQUENCE [LARGE SCALE GENOMIC DNA]</scope>
    <source>
        <strain evidence="5 6">GH-76</strain>
    </source>
</reference>
<evidence type="ECO:0000259" key="4">
    <source>
        <dbReference type="PROSITE" id="PS50071"/>
    </source>
</evidence>
<accession>A0ABR3FX26</accession>
<feature type="DNA-binding region" description="Homeobox" evidence="1">
    <location>
        <begin position="69"/>
        <end position="128"/>
    </location>
</feature>
<name>A0ABR3FX26_9AGAR</name>
<feature type="compositionally biased region" description="Polar residues" evidence="3">
    <location>
        <begin position="32"/>
        <end position="44"/>
    </location>
</feature>
<feature type="domain" description="Homeobox" evidence="4">
    <location>
        <begin position="67"/>
        <end position="127"/>
    </location>
</feature>
<evidence type="ECO:0000256" key="2">
    <source>
        <dbReference type="RuleBase" id="RU000682"/>
    </source>
</evidence>
<dbReference type="SUPFAM" id="SSF46689">
    <property type="entry name" value="Homeodomain-like"/>
    <property type="match status" value="1"/>
</dbReference>
<feature type="region of interest" description="Disordered" evidence="3">
    <location>
        <begin position="337"/>
        <end position="392"/>
    </location>
</feature>
<dbReference type="EMBL" id="JBAHYK010000042">
    <property type="protein sequence ID" value="KAL0580010.1"/>
    <property type="molecule type" value="Genomic_DNA"/>
</dbReference>
<gene>
    <name evidence="5" type="ORF">V5O48_002013</name>
</gene>
<feature type="compositionally biased region" description="Polar residues" evidence="3">
    <location>
        <begin position="382"/>
        <end position="391"/>
    </location>
</feature>
<dbReference type="PANTHER" id="PTHR46255">
    <property type="entry name" value="SHORT STATURE HOMEOBOX"/>
    <property type="match status" value="1"/>
</dbReference>
<dbReference type="InterPro" id="IPR057939">
    <property type="entry name" value="TRF2_HOY1_PH"/>
</dbReference>
<feature type="compositionally biased region" description="Polar residues" evidence="3">
    <location>
        <begin position="337"/>
        <end position="360"/>
    </location>
</feature>
<feature type="region of interest" description="Disordered" evidence="3">
    <location>
        <begin position="1"/>
        <end position="60"/>
    </location>
</feature>
<evidence type="ECO:0000256" key="1">
    <source>
        <dbReference type="PROSITE-ProRule" id="PRU00108"/>
    </source>
</evidence>
<proteinExistence type="predicted"/>
<dbReference type="SMART" id="SM00389">
    <property type="entry name" value="HOX"/>
    <property type="match status" value="1"/>
</dbReference>
<dbReference type="CDD" id="cd00086">
    <property type="entry name" value="homeodomain"/>
    <property type="match status" value="1"/>
</dbReference>
<dbReference type="Pfam" id="PF00046">
    <property type="entry name" value="Homeodomain"/>
    <property type="match status" value="1"/>
</dbReference>
<evidence type="ECO:0000313" key="6">
    <source>
        <dbReference type="Proteomes" id="UP001465976"/>
    </source>
</evidence>
<sequence length="493" mass="55120">MPPQRQPPRVNLGASTSASTRRAASFKRTPVTRKSSVSTCSEASNDYDDRCSTHSSPTDMVSSATTFTVKRKRCRVTPDQLVHLERIFANERSPDASRRREISDSLGMNERQTQIWFQNRRAKERILREKFPYPMFATCAPTEPPSPTQELVYKGGEPDPNPQAVFDARDLVNEDQDIEVIPSTDLCIGTWRRIATQPDKNDLITYICDSKEYLAWFVVCDGNNFKMVLPFNHITNAEFLKTSSGSGWLNIDLSAPPMFYMQSVPVTLSPLPQARFWRQCTDWTAGAQATHVLRHELQGSPTHLTNLARTLKTRISSVGSQSRLAVAPQGPFLDTQVYYSQSQPPSPEATSHSTGYTYTSLPAPYTGPPLPAEAEAEAFSHPSPSSTQGTPLTPVVEYDTHRANVAAHGLPRSFSAPVIYPYNPNAYEGEQNLTQYSRRTTDSPPTVDLDPPVYYAPQATIHYYDYSENPGYYSVEPTSYLPSCPQQTNSFHQ</sequence>
<dbReference type="Proteomes" id="UP001465976">
    <property type="component" value="Unassembled WGS sequence"/>
</dbReference>